<dbReference type="InterPro" id="IPR003661">
    <property type="entry name" value="HisK_dim/P_dom"/>
</dbReference>
<dbReference type="InterPro" id="IPR011006">
    <property type="entry name" value="CheY-like_superfamily"/>
</dbReference>
<dbReference type="SUPFAM" id="SSF55874">
    <property type="entry name" value="ATPase domain of HSP90 chaperone/DNA topoisomerase II/histidine kinase"/>
    <property type="match status" value="1"/>
</dbReference>
<sequence>MKTLIVDDASHNLNSLEQVLRSQNYQITRCSDVNSAWEIFAQEVFPWVWMTLGEELDPRLHLCQEMRSRFPNLLCIAITTHENPTILEPWLNHGGNDYLILPASPEQINLRLTIWHKQLQPATPDPERFQFHNNGSLRPLHLDNIKQATLMQFPYIATHHLRQTLIQFKNQLSELLEQSRQVPLDTTANDYLTSILDRANLMQQLVGDLLIDTQSQLQEVTPNPVIHQDYVIVNSNFTIKEFSENVARFSDGKYTLKKGEDLRKFFPEFIGSEDSLIQIIKGKKKSFELLGLGRFDQPENPQHENPLYFDIHVMKYPESIAGKRCLIILLNNATERMVFQQKLMQTANETQLLLKRLSSTKDYINQIILSMADALIVTTKTGLIKKINPATQKLFGYRELELLGQPINKIFAPYYFDILQDKQHHHTLSQTEITCCKKTGEEISVSFSRSPIETEEGMQEFVYVGRDITERKRAELKIKNLNSSLQERTRELELVNEELESFSRTVSHDLKTPLSHIEFFNQILLEEYGDCLDDEGKDYLEQIRKSCVRMRQMIHDLLQLAHVTRTELTIGQVDLSQMAEKIIQDFQRNNPQRQVICSIVPNLIVYGNEGLLQVALENLLGNAWKYTKKQTETKIEFGALSLPTETGELNEESLDDNSDQNLEKNTEIVYFVRDNGAGFNMEYADKLFTTFGRLHSQREFEGTGIGLTTVQRIIQRHGGKIWAEAIVNQGATFYFTLNIN</sequence>
<feature type="domain" description="PAS" evidence="12">
    <location>
        <begin position="360"/>
        <end position="431"/>
    </location>
</feature>
<evidence type="ECO:0000256" key="9">
    <source>
        <dbReference type="SAM" id="Coils"/>
    </source>
</evidence>
<dbReference type="SUPFAM" id="SSF55785">
    <property type="entry name" value="PYP-like sensor domain (PAS domain)"/>
    <property type="match status" value="1"/>
</dbReference>
<evidence type="ECO:0000256" key="7">
    <source>
        <dbReference type="ARBA" id="ARBA00023136"/>
    </source>
</evidence>
<dbReference type="SMART" id="SM00448">
    <property type="entry name" value="REC"/>
    <property type="match status" value="1"/>
</dbReference>
<evidence type="ECO:0000259" key="13">
    <source>
        <dbReference type="PROSITE" id="PS50113"/>
    </source>
</evidence>
<dbReference type="PRINTS" id="PR00344">
    <property type="entry name" value="BCTRLSENSOR"/>
</dbReference>
<gene>
    <name evidence="14" type="ORF">K4A83_01095</name>
</gene>
<evidence type="ECO:0000256" key="5">
    <source>
        <dbReference type="ARBA" id="ARBA00022777"/>
    </source>
</evidence>
<dbReference type="PROSITE" id="PS50110">
    <property type="entry name" value="RESPONSE_REGULATORY"/>
    <property type="match status" value="1"/>
</dbReference>
<feature type="coiled-coil region" evidence="9">
    <location>
        <begin position="471"/>
        <end position="505"/>
    </location>
</feature>
<feature type="domain" description="PAC" evidence="13">
    <location>
        <begin position="429"/>
        <end position="480"/>
    </location>
</feature>
<dbReference type="SMART" id="SM00091">
    <property type="entry name" value="PAS"/>
    <property type="match status" value="1"/>
</dbReference>
<keyword evidence="3" id="KW-0597">Phosphoprotein</keyword>
<feature type="domain" description="Response regulatory" evidence="11">
    <location>
        <begin position="2"/>
        <end position="116"/>
    </location>
</feature>
<dbReference type="Pfam" id="PF02518">
    <property type="entry name" value="HATPase_c"/>
    <property type="match status" value="1"/>
</dbReference>
<dbReference type="CDD" id="cd00130">
    <property type="entry name" value="PAS"/>
    <property type="match status" value="1"/>
</dbReference>
<dbReference type="PROSITE" id="PS50113">
    <property type="entry name" value="PAC"/>
    <property type="match status" value="1"/>
</dbReference>
<name>A0ABT3L045_9CYAN</name>
<dbReference type="InterPro" id="IPR036097">
    <property type="entry name" value="HisK_dim/P_sf"/>
</dbReference>
<evidence type="ECO:0000256" key="3">
    <source>
        <dbReference type="ARBA" id="ARBA00022553"/>
    </source>
</evidence>
<dbReference type="CDD" id="cd00082">
    <property type="entry name" value="HisKA"/>
    <property type="match status" value="1"/>
</dbReference>
<dbReference type="InterPro" id="IPR000014">
    <property type="entry name" value="PAS"/>
</dbReference>
<dbReference type="PANTHER" id="PTHR42878">
    <property type="entry name" value="TWO-COMPONENT HISTIDINE KINASE"/>
    <property type="match status" value="1"/>
</dbReference>
<proteinExistence type="predicted"/>
<dbReference type="Proteomes" id="UP001526426">
    <property type="component" value="Unassembled WGS sequence"/>
</dbReference>
<dbReference type="PROSITE" id="PS50109">
    <property type="entry name" value="HIS_KIN"/>
    <property type="match status" value="1"/>
</dbReference>
<dbReference type="SMART" id="SM00387">
    <property type="entry name" value="HATPase_c"/>
    <property type="match status" value="1"/>
</dbReference>
<evidence type="ECO:0000259" key="11">
    <source>
        <dbReference type="PROSITE" id="PS50110"/>
    </source>
</evidence>
<dbReference type="InterPro" id="IPR003594">
    <property type="entry name" value="HATPase_dom"/>
</dbReference>
<evidence type="ECO:0000256" key="4">
    <source>
        <dbReference type="ARBA" id="ARBA00022679"/>
    </source>
</evidence>
<keyword evidence="15" id="KW-1185">Reference proteome</keyword>
<dbReference type="EMBL" id="JAIHOM010000003">
    <property type="protein sequence ID" value="MCW6034873.1"/>
    <property type="molecule type" value="Genomic_DNA"/>
</dbReference>
<evidence type="ECO:0000256" key="6">
    <source>
        <dbReference type="ARBA" id="ARBA00023012"/>
    </source>
</evidence>
<dbReference type="PANTHER" id="PTHR42878:SF15">
    <property type="entry name" value="BACTERIOPHYTOCHROME"/>
    <property type="match status" value="1"/>
</dbReference>
<dbReference type="SUPFAM" id="SSF52172">
    <property type="entry name" value="CheY-like"/>
    <property type="match status" value="1"/>
</dbReference>
<dbReference type="InterPro" id="IPR004358">
    <property type="entry name" value="Sig_transdc_His_kin-like_C"/>
</dbReference>
<dbReference type="EC" id="2.7.13.3" evidence="2"/>
<dbReference type="Pfam" id="PF00512">
    <property type="entry name" value="HisKA"/>
    <property type="match status" value="1"/>
</dbReference>
<dbReference type="SUPFAM" id="SSF47384">
    <property type="entry name" value="Homodimeric domain of signal transducing histidine kinase"/>
    <property type="match status" value="1"/>
</dbReference>
<dbReference type="RefSeq" id="WP_265262528.1">
    <property type="nucleotide sequence ID" value="NZ_JAIHOM010000003.1"/>
</dbReference>
<dbReference type="Pfam" id="PF13426">
    <property type="entry name" value="PAS_9"/>
    <property type="match status" value="1"/>
</dbReference>
<comment type="caution">
    <text evidence="8">Lacks conserved residue(s) required for the propagation of feature annotation.</text>
</comment>
<comment type="catalytic activity">
    <reaction evidence="1">
        <text>ATP + protein L-histidine = ADP + protein N-phospho-L-histidine.</text>
        <dbReference type="EC" id="2.7.13.3"/>
    </reaction>
</comment>
<comment type="caution">
    <text evidence="14">The sequence shown here is derived from an EMBL/GenBank/DDBJ whole genome shotgun (WGS) entry which is preliminary data.</text>
</comment>
<evidence type="ECO:0000256" key="2">
    <source>
        <dbReference type="ARBA" id="ARBA00012438"/>
    </source>
</evidence>
<dbReference type="InterPro" id="IPR050351">
    <property type="entry name" value="BphY/WalK/GraS-like"/>
</dbReference>
<dbReference type="Gene3D" id="3.30.450.20">
    <property type="entry name" value="PAS domain"/>
    <property type="match status" value="1"/>
</dbReference>
<accession>A0ABT3L045</accession>
<dbReference type="Gene3D" id="3.30.565.10">
    <property type="entry name" value="Histidine kinase-like ATPase, C-terminal domain"/>
    <property type="match status" value="1"/>
</dbReference>
<organism evidence="14 15">
    <name type="scientific">Spirulina subsalsa FACHB-351</name>
    <dbReference type="NCBI Taxonomy" id="234711"/>
    <lineage>
        <taxon>Bacteria</taxon>
        <taxon>Bacillati</taxon>
        <taxon>Cyanobacteriota</taxon>
        <taxon>Cyanophyceae</taxon>
        <taxon>Spirulinales</taxon>
        <taxon>Spirulinaceae</taxon>
        <taxon>Spirulina</taxon>
    </lineage>
</organism>
<dbReference type="InterPro" id="IPR035965">
    <property type="entry name" value="PAS-like_dom_sf"/>
</dbReference>
<dbReference type="InterPro" id="IPR000700">
    <property type="entry name" value="PAS-assoc_C"/>
</dbReference>
<dbReference type="SMART" id="SM00388">
    <property type="entry name" value="HisKA"/>
    <property type="match status" value="2"/>
</dbReference>
<keyword evidence="6" id="KW-0902">Two-component regulatory system</keyword>
<dbReference type="PROSITE" id="PS50112">
    <property type="entry name" value="PAS"/>
    <property type="match status" value="1"/>
</dbReference>
<feature type="domain" description="Histidine kinase" evidence="10">
    <location>
        <begin position="505"/>
        <end position="740"/>
    </location>
</feature>
<evidence type="ECO:0000256" key="1">
    <source>
        <dbReference type="ARBA" id="ARBA00000085"/>
    </source>
</evidence>
<protein>
    <recommendedName>
        <fullName evidence="2">histidine kinase</fullName>
        <ecNumber evidence="2">2.7.13.3</ecNumber>
    </recommendedName>
</protein>
<dbReference type="InterPro" id="IPR001789">
    <property type="entry name" value="Sig_transdc_resp-reg_receiver"/>
</dbReference>
<keyword evidence="4" id="KW-0808">Transferase</keyword>
<evidence type="ECO:0000313" key="14">
    <source>
        <dbReference type="EMBL" id="MCW6034873.1"/>
    </source>
</evidence>
<keyword evidence="9" id="KW-0175">Coiled coil</keyword>
<evidence type="ECO:0000256" key="8">
    <source>
        <dbReference type="PROSITE-ProRule" id="PRU00169"/>
    </source>
</evidence>
<dbReference type="Gene3D" id="3.40.50.2300">
    <property type="match status" value="1"/>
</dbReference>
<dbReference type="NCBIfam" id="TIGR00229">
    <property type="entry name" value="sensory_box"/>
    <property type="match status" value="1"/>
</dbReference>
<keyword evidence="5" id="KW-0418">Kinase</keyword>
<evidence type="ECO:0000313" key="15">
    <source>
        <dbReference type="Proteomes" id="UP001526426"/>
    </source>
</evidence>
<evidence type="ECO:0000259" key="12">
    <source>
        <dbReference type="PROSITE" id="PS50112"/>
    </source>
</evidence>
<reference evidence="14 15" key="1">
    <citation type="submission" date="2021-08" db="EMBL/GenBank/DDBJ databases">
        <title>Draft genome sequence of Spirulina subsalsa with high tolerance to salinity and hype-accumulation of phycocyanin.</title>
        <authorList>
            <person name="Pei H."/>
            <person name="Jiang L."/>
        </authorList>
    </citation>
    <scope>NUCLEOTIDE SEQUENCE [LARGE SCALE GENOMIC DNA]</scope>
    <source>
        <strain evidence="14 15">FACHB-351</strain>
    </source>
</reference>
<dbReference type="Gene3D" id="1.10.287.130">
    <property type="match status" value="1"/>
</dbReference>
<dbReference type="InterPro" id="IPR036890">
    <property type="entry name" value="HATPase_C_sf"/>
</dbReference>
<dbReference type="Pfam" id="PF00072">
    <property type="entry name" value="Response_reg"/>
    <property type="match status" value="1"/>
</dbReference>
<dbReference type="InterPro" id="IPR005467">
    <property type="entry name" value="His_kinase_dom"/>
</dbReference>
<evidence type="ECO:0000259" key="10">
    <source>
        <dbReference type="PROSITE" id="PS50109"/>
    </source>
</evidence>
<keyword evidence="7" id="KW-0472">Membrane</keyword>